<sequence length="179" mass="19298">MHRKLSLIPATPRHRHFCAAAAALVGLVGCTSAYSVEPAAEAHHPDCADVMLSLPEQVGDYEQRRSSSQATAAWGDPAAVVLRCGVEPIGPTEHPCVSPAGVDWVWIEHDDHTQLISFGRDPSVELLLDQDYISESSMMDVQAALSGPVQEIDQDRECLPIDQEQADPLEDESGDTGST</sequence>
<name>A0A3A4F0T4_9MICC</name>
<protein>
    <submittedName>
        <fullName evidence="3">DUF3515 domain-containing protein</fullName>
    </submittedName>
</protein>
<dbReference type="EMBL" id="QYZP01000003">
    <property type="protein sequence ID" value="RJN31388.1"/>
    <property type="molecule type" value="Genomic_DNA"/>
</dbReference>
<evidence type="ECO:0000313" key="4">
    <source>
        <dbReference type="Proteomes" id="UP000266615"/>
    </source>
</evidence>
<evidence type="ECO:0000256" key="1">
    <source>
        <dbReference type="SAM" id="MobiDB-lite"/>
    </source>
</evidence>
<gene>
    <name evidence="3" type="ORF">D3250_11180</name>
</gene>
<dbReference type="PROSITE" id="PS51257">
    <property type="entry name" value="PROKAR_LIPOPROTEIN"/>
    <property type="match status" value="1"/>
</dbReference>
<dbReference type="Proteomes" id="UP000266615">
    <property type="component" value="Unassembled WGS sequence"/>
</dbReference>
<dbReference type="InterPro" id="IPR021903">
    <property type="entry name" value="DUF3515"/>
</dbReference>
<dbReference type="RefSeq" id="WP_119903454.1">
    <property type="nucleotide sequence ID" value="NZ_QYZP01000003.1"/>
</dbReference>
<feature type="compositionally biased region" description="Acidic residues" evidence="1">
    <location>
        <begin position="164"/>
        <end position="179"/>
    </location>
</feature>
<dbReference type="AlphaFoldDB" id="A0A3A4F0T4"/>
<reference evidence="3 4" key="1">
    <citation type="submission" date="2018-09" db="EMBL/GenBank/DDBJ databases">
        <title>Nesterenkonia natronophila sp. nov., an alkaliphilic actinobacteriume isolated from a soda lake, and emended description of the genus Nesterenkonia.</title>
        <authorList>
            <person name="Menes R.J."/>
            <person name="Iriarte A."/>
        </authorList>
    </citation>
    <scope>NUCLEOTIDE SEQUENCE [LARGE SCALE GENOMIC DNA]</scope>
    <source>
        <strain evidence="3 4">M8</strain>
    </source>
</reference>
<feature type="signal peptide" evidence="2">
    <location>
        <begin position="1"/>
        <end position="35"/>
    </location>
</feature>
<keyword evidence="4" id="KW-1185">Reference proteome</keyword>
<keyword evidence="2" id="KW-0732">Signal</keyword>
<evidence type="ECO:0000256" key="2">
    <source>
        <dbReference type="SAM" id="SignalP"/>
    </source>
</evidence>
<proteinExistence type="predicted"/>
<feature type="region of interest" description="Disordered" evidence="1">
    <location>
        <begin position="159"/>
        <end position="179"/>
    </location>
</feature>
<dbReference type="OrthoDB" id="4331648at2"/>
<feature type="chain" id="PRO_5038902680" evidence="2">
    <location>
        <begin position="36"/>
        <end position="179"/>
    </location>
</feature>
<accession>A0A3A4F0T4</accession>
<dbReference type="Pfam" id="PF12028">
    <property type="entry name" value="DUF3515"/>
    <property type="match status" value="1"/>
</dbReference>
<evidence type="ECO:0000313" key="3">
    <source>
        <dbReference type="EMBL" id="RJN31388.1"/>
    </source>
</evidence>
<comment type="caution">
    <text evidence="3">The sequence shown here is derived from an EMBL/GenBank/DDBJ whole genome shotgun (WGS) entry which is preliminary data.</text>
</comment>
<organism evidence="3 4">
    <name type="scientific">Nesterenkonia natronophila</name>
    <dbReference type="NCBI Taxonomy" id="2174932"/>
    <lineage>
        <taxon>Bacteria</taxon>
        <taxon>Bacillati</taxon>
        <taxon>Actinomycetota</taxon>
        <taxon>Actinomycetes</taxon>
        <taxon>Micrococcales</taxon>
        <taxon>Micrococcaceae</taxon>
        <taxon>Nesterenkonia</taxon>
    </lineage>
</organism>